<dbReference type="InterPro" id="IPR051604">
    <property type="entry name" value="Ergot_Alk_Oxidoreductase"/>
</dbReference>
<keyword evidence="3" id="KW-1185">Reference proteome</keyword>
<sequence length="309" mass="33241">MSDPHPILVTGAVGGVGRRVVEQLRARQVPVRALVHHDDERAESLRALDGVQVVVGELTRAPDVVAALDGCRRLYFGMSVSPDYLEAAATVAVAARHNGSVELLVNMSQMTVSQMDVTSTTESTQQRLHWLTEQVLDWSGLPVTHIRPTVFMENPLFAMLAVASIRRDGTIRLPFGSARTSPVAISDVADAVARVLTDPSPQAGRVYELTGASSRGMTAIAAELSAALGRTVSYVDVPYDEWLEKDLGALDLSPHLRNHIATMARLHRQNRYDRATDGVAELLGRPPAGFDTFVRDTPGLAGPPGRAAG</sequence>
<protein>
    <recommendedName>
        <fullName evidence="1">NAD(P)-binding domain-containing protein</fullName>
    </recommendedName>
</protein>
<name>A0ABN3E8T1_9ACTN</name>
<dbReference type="InterPro" id="IPR016040">
    <property type="entry name" value="NAD(P)-bd_dom"/>
</dbReference>
<proteinExistence type="predicted"/>
<evidence type="ECO:0000313" key="2">
    <source>
        <dbReference type="EMBL" id="GAA2250444.1"/>
    </source>
</evidence>
<dbReference type="PANTHER" id="PTHR43162">
    <property type="match status" value="1"/>
</dbReference>
<dbReference type="InterPro" id="IPR036291">
    <property type="entry name" value="NAD(P)-bd_dom_sf"/>
</dbReference>
<comment type="caution">
    <text evidence="2">The sequence shown here is derived from an EMBL/GenBank/DDBJ whole genome shotgun (WGS) entry which is preliminary data.</text>
</comment>
<dbReference type="Proteomes" id="UP001500305">
    <property type="component" value="Unassembled WGS sequence"/>
</dbReference>
<dbReference type="Gene3D" id="3.90.25.10">
    <property type="entry name" value="UDP-galactose 4-epimerase, domain 1"/>
    <property type="match status" value="1"/>
</dbReference>
<dbReference type="PANTHER" id="PTHR43162:SF1">
    <property type="entry name" value="PRESTALK A DIFFERENTIATION PROTEIN A"/>
    <property type="match status" value="1"/>
</dbReference>
<dbReference type="RefSeq" id="WP_344637480.1">
    <property type="nucleotide sequence ID" value="NZ_BAAATR010000015.1"/>
</dbReference>
<dbReference type="SUPFAM" id="SSF51735">
    <property type="entry name" value="NAD(P)-binding Rossmann-fold domains"/>
    <property type="match status" value="1"/>
</dbReference>
<dbReference type="Gene3D" id="3.40.50.720">
    <property type="entry name" value="NAD(P)-binding Rossmann-like Domain"/>
    <property type="match status" value="1"/>
</dbReference>
<reference evidence="2 3" key="1">
    <citation type="journal article" date="2019" name="Int. J. Syst. Evol. Microbiol.">
        <title>The Global Catalogue of Microorganisms (GCM) 10K type strain sequencing project: providing services to taxonomists for standard genome sequencing and annotation.</title>
        <authorList>
            <consortium name="The Broad Institute Genomics Platform"/>
            <consortium name="The Broad Institute Genome Sequencing Center for Infectious Disease"/>
            <person name="Wu L."/>
            <person name="Ma J."/>
        </authorList>
    </citation>
    <scope>NUCLEOTIDE SEQUENCE [LARGE SCALE GENOMIC DNA]</scope>
    <source>
        <strain evidence="2 3">JCM 7356</strain>
    </source>
</reference>
<dbReference type="EMBL" id="BAAATR010000015">
    <property type="protein sequence ID" value="GAA2250444.1"/>
    <property type="molecule type" value="Genomic_DNA"/>
</dbReference>
<evidence type="ECO:0000313" key="3">
    <source>
        <dbReference type="Proteomes" id="UP001500305"/>
    </source>
</evidence>
<evidence type="ECO:0000259" key="1">
    <source>
        <dbReference type="Pfam" id="PF13460"/>
    </source>
</evidence>
<accession>A0ABN3E8T1</accession>
<feature type="domain" description="NAD(P)-binding" evidence="1">
    <location>
        <begin position="11"/>
        <end position="199"/>
    </location>
</feature>
<dbReference type="Pfam" id="PF13460">
    <property type="entry name" value="NAD_binding_10"/>
    <property type="match status" value="1"/>
</dbReference>
<gene>
    <name evidence="2" type="ORF">GCM10010430_36560</name>
</gene>
<organism evidence="2 3">
    <name type="scientific">Kitasatospora cystarginea</name>
    <dbReference type="NCBI Taxonomy" id="58350"/>
    <lineage>
        <taxon>Bacteria</taxon>
        <taxon>Bacillati</taxon>
        <taxon>Actinomycetota</taxon>
        <taxon>Actinomycetes</taxon>
        <taxon>Kitasatosporales</taxon>
        <taxon>Streptomycetaceae</taxon>
        <taxon>Kitasatospora</taxon>
    </lineage>
</organism>